<dbReference type="GO" id="GO:0016788">
    <property type="term" value="F:hydrolase activity, acting on ester bonds"/>
    <property type="evidence" value="ECO:0007669"/>
    <property type="project" value="InterPro"/>
</dbReference>
<dbReference type="PANTHER" id="PTHR36984">
    <property type="entry name" value="CRISPR-ASSOCIATED ENDORIBONUCLEASE CAS6 1"/>
    <property type="match status" value="1"/>
</dbReference>
<evidence type="ECO:0000259" key="4">
    <source>
        <dbReference type="Pfam" id="PF01881"/>
    </source>
</evidence>
<evidence type="ECO:0000313" key="7">
    <source>
        <dbReference type="Proteomes" id="UP000482543"/>
    </source>
</evidence>
<evidence type="ECO:0000256" key="2">
    <source>
        <dbReference type="ARBA" id="ARBA00022884"/>
    </source>
</evidence>
<evidence type="ECO:0000256" key="3">
    <source>
        <dbReference type="ARBA" id="ARBA00023118"/>
    </source>
</evidence>
<dbReference type="Proteomes" id="UP000482543">
    <property type="component" value="Unassembled WGS sequence"/>
</dbReference>
<dbReference type="Pfam" id="PF01881">
    <property type="entry name" value="Cas_Cas6_C"/>
    <property type="match status" value="1"/>
</dbReference>
<dbReference type="Gene3D" id="3.30.70.1900">
    <property type="match status" value="1"/>
</dbReference>
<keyword evidence="3" id="KW-0051">Antiviral defense</keyword>
<dbReference type="GO" id="GO:0003723">
    <property type="term" value="F:RNA binding"/>
    <property type="evidence" value="ECO:0007669"/>
    <property type="project" value="UniProtKB-KW"/>
</dbReference>
<dbReference type="EMBL" id="AB855771">
    <property type="protein sequence ID" value="BAP25558.1"/>
    <property type="molecule type" value="Genomic_DNA"/>
</dbReference>
<dbReference type="GO" id="GO:0051607">
    <property type="term" value="P:defense response to virus"/>
    <property type="evidence" value="ECO:0007669"/>
    <property type="project" value="UniProtKB-KW"/>
</dbReference>
<geneLocation type="plasmid" evidence="5">
    <name>pCB111</name>
</geneLocation>
<dbReference type="InterPro" id="IPR010156">
    <property type="entry name" value="CRISPR-assoc_prot_Cas6"/>
</dbReference>
<dbReference type="NCBIfam" id="TIGR01877">
    <property type="entry name" value="cas_cas6"/>
    <property type="match status" value="1"/>
</dbReference>
<gene>
    <name evidence="6" type="primary">cas6</name>
    <name evidence="6" type="ORF">FC964_16055</name>
</gene>
<keyword evidence="5" id="KW-0614">Plasmid</keyword>
<reference evidence="5" key="1">
    <citation type="submission" date="2013-09" db="EMBL/GenBank/DDBJ databases">
        <title>Analysis of type B2 neurotoxin-encoding plasmid in Clostridium botulinum.</title>
        <authorList>
            <person name="Hosomi K."/>
            <person name="Sakaguchi Y."/>
            <person name="Gotoh K."/>
            <person name="Nakamura K."/>
            <person name="Kohda T."/>
            <person name="Mukamoto M."/>
            <person name="Iida T."/>
            <person name="Kozaki S."/>
        </authorList>
    </citation>
    <scope>NUCLEOTIDE SEQUENCE</scope>
    <source>
        <strain evidence="5">111</strain>
        <plasmid evidence="5">pCB111</plasmid>
    </source>
</reference>
<name>A0A077K238_CLOBO</name>
<protein>
    <submittedName>
        <fullName evidence="6">CRISPR-associated endoribonuclease Cas6</fullName>
    </submittedName>
    <submittedName>
        <fullName evidence="5">Putative CRISPR-associated protein Cas6</fullName>
    </submittedName>
</protein>
<accession>A0A077K238</accession>
<feature type="domain" description="CRISPR associated protein Cas6 C-terminal" evidence="4">
    <location>
        <begin position="138"/>
        <end position="240"/>
    </location>
</feature>
<evidence type="ECO:0000313" key="5">
    <source>
        <dbReference type="EMBL" id="BAP25558.1"/>
    </source>
</evidence>
<proteinExistence type="inferred from homology"/>
<evidence type="ECO:0000313" key="6">
    <source>
        <dbReference type="EMBL" id="NFI22847.1"/>
    </source>
</evidence>
<organism evidence="5">
    <name type="scientific">Clostridium botulinum</name>
    <dbReference type="NCBI Taxonomy" id="1491"/>
    <lineage>
        <taxon>Bacteria</taxon>
        <taxon>Bacillati</taxon>
        <taxon>Bacillota</taxon>
        <taxon>Clostridia</taxon>
        <taxon>Eubacteriales</taxon>
        <taxon>Clostridiaceae</taxon>
        <taxon>Clostridium</taxon>
    </lineage>
</organism>
<sequence>MRTIVFFSTVIDMLSYYELLLEIKLNKDIHFSKSYEMLSKFFNRVMLTDNYLKTLHERKGVKLYSFSGLYPAATNQIYKRNALYKIRIRSFDPEFICAMQFSLSQIQDNDINIISIKFIKNQQQFITELVSINPVIFSIWEKQNYWQIGDNIDLLGKQLTNNLLHKYNTISCNKLTAQDTIFHCLNITNNKTIYIPYKKGLLLGNKLKIQVKEDDISQTLATVALGAGIGEKNSIGMGFCYGH</sequence>
<dbReference type="RefSeq" id="WP_032072312.1">
    <property type="nucleotide sequence ID" value="NZ_LIIR01000005.1"/>
</dbReference>
<comment type="similarity">
    <text evidence="1">Belongs to the CRISPR-associated protein Cas6/Cse3/CasE family.</text>
</comment>
<dbReference type="EMBL" id="SWRJ01000006">
    <property type="protein sequence ID" value="NFI22847.1"/>
    <property type="molecule type" value="Genomic_DNA"/>
</dbReference>
<dbReference type="InterPro" id="IPR049435">
    <property type="entry name" value="Cas_Cas6_C"/>
</dbReference>
<dbReference type="AlphaFoldDB" id="A0A077K238"/>
<keyword evidence="2" id="KW-0694">RNA-binding</keyword>
<evidence type="ECO:0000256" key="1">
    <source>
        <dbReference type="ARBA" id="ARBA00005937"/>
    </source>
</evidence>
<reference evidence="6 7" key="2">
    <citation type="submission" date="2019-04" db="EMBL/GenBank/DDBJ databases">
        <title>Genome sequencing of Clostridium botulinum Groups I-IV and Clostridium butyricum.</title>
        <authorList>
            <person name="Brunt J."/>
            <person name="Van Vliet A.H.M."/>
            <person name="Stringer S.C."/>
            <person name="Carter A.T."/>
            <person name="Peck M.W."/>
        </authorList>
    </citation>
    <scope>NUCLEOTIDE SEQUENCE [LARGE SCALE GENOMIC DNA]</scope>
    <source>
        <strain evidence="6 7">IFR 15/034</strain>
    </source>
</reference>
<dbReference type="PANTHER" id="PTHR36984:SF1">
    <property type="entry name" value="CRISPR-ASSOCIATED ENDORIBONUCLEASE CAS6 1"/>
    <property type="match status" value="1"/>
</dbReference>